<evidence type="ECO:0000256" key="1">
    <source>
        <dbReference type="ARBA" id="ARBA00004236"/>
    </source>
</evidence>
<dbReference type="EMBL" id="JANDBD010000022">
    <property type="protein sequence ID" value="MCP9276917.1"/>
    <property type="molecule type" value="Genomic_DNA"/>
</dbReference>
<dbReference type="InterPro" id="IPR021368">
    <property type="entry name" value="T7SS_EccE"/>
</dbReference>
<accession>A0ABT1MET8</accession>
<organism evidence="10 11">
    <name type="scientific">Mycolicibacterium arenosum</name>
    <dbReference type="NCBI Taxonomy" id="2952157"/>
    <lineage>
        <taxon>Bacteria</taxon>
        <taxon>Bacillati</taxon>
        <taxon>Actinomycetota</taxon>
        <taxon>Actinomycetes</taxon>
        <taxon>Mycobacteriales</taxon>
        <taxon>Mycobacteriaceae</taxon>
        <taxon>Mycolicibacterium</taxon>
    </lineage>
</organism>
<dbReference type="RefSeq" id="WP_255065208.1">
    <property type="nucleotide sequence ID" value="NZ_JANDBD010000022.1"/>
</dbReference>
<evidence type="ECO:0000256" key="8">
    <source>
        <dbReference type="SAM" id="Phobius"/>
    </source>
</evidence>
<gene>
    <name evidence="10" type="primary">eccE</name>
    <name evidence="10" type="ORF">NM203_32535</name>
</gene>
<feature type="transmembrane region" description="Helical" evidence="8">
    <location>
        <begin position="37"/>
        <end position="55"/>
    </location>
</feature>
<evidence type="ECO:0000256" key="6">
    <source>
        <dbReference type="ARBA" id="ARBA00023136"/>
    </source>
</evidence>
<keyword evidence="4 8" id="KW-0812">Transmembrane</keyword>
<dbReference type="Proteomes" id="UP001651690">
    <property type="component" value="Unassembled WGS sequence"/>
</dbReference>
<feature type="domain" description="Type VII secretion system protein EccE" evidence="9">
    <location>
        <begin position="206"/>
        <end position="298"/>
    </location>
</feature>
<comment type="caution">
    <text evidence="10">The sequence shown here is derived from an EMBL/GenBank/DDBJ whole genome shotgun (WGS) entry which is preliminary data.</text>
</comment>
<dbReference type="NCBIfam" id="TIGR03923">
    <property type="entry name" value="T7SS_EccE"/>
    <property type="match status" value="1"/>
</dbReference>
<name>A0ABT1MET8_9MYCO</name>
<comment type="similarity">
    <text evidence="2">Belongs to the EccE family.</text>
</comment>
<evidence type="ECO:0000259" key="9">
    <source>
        <dbReference type="Pfam" id="PF11203"/>
    </source>
</evidence>
<protein>
    <submittedName>
        <fullName evidence="10">Type VII secretion protein EccE</fullName>
    </submittedName>
</protein>
<evidence type="ECO:0000256" key="3">
    <source>
        <dbReference type="ARBA" id="ARBA00022475"/>
    </source>
</evidence>
<dbReference type="InterPro" id="IPR050051">
    <property type="entry name" value="EccE_dom"/>
</dbReference>
<comment type="subcellular location">
    <subcellularLocation>
        <location evidence="1">Cell membrane</location>
    </subcellularLocation>
</comment>
<sequence length="566" mass="61070">MTVTIESLGETAAPATDSRRRADERGRLPRWQLRFPLRRVVIAETVAAVAALALVPFAPWWASGIVAAVIVLFSTVTYREASASRWLGRWRTLRRMRSPRRRAARAAIAQPFTVELPSVGTIGMRWDDGYAITVIALHGRPHAESRLVSEGAQTTDLAPLEVCGALLEQFGGLELESVDLVSAGARTAADGAYTPRYVEIIADRSAVGIRRTWLVLRLRPQGCLDAMSYRGSVAEAAAAATERIRQAAAARGCRAVTCSAEQITEATAALLDGHDLAAYTERWSELRVGDDSVNVYRIAGRDLTTRLLSDLWTIRATKTVVLLRLTRDTEDGELLVAALVRVHTAAPQPHPPISPLHTVPLQGFAGLAATLPLGARSLELDLPARPLAARPLDVPVGPAGFLHGMDEREGTPYLISWTDPLKFVHVAIAANLDVVQSLILRATAAGATAEIHTDRTRSWEPIRDHTRIRLGQPGVRSDAVTLIVADGAAPRQALSPVGERGRALVTVVGPGEPMPENADIRIQQTATGHITVMTPVRTGEITLGIMRPRNEAQSLTHLRTAGGPRS</sequence>
<keyword evidence="3" id="KW-1003">Cell membrane</keyword>
<keyword evidence="11" id="KW-1185">Reference proteome</keyword>
<evidence type="ECO:0000256" key="7">
    <source>
        <dbReference type="SAM" id="MobiDB-lite"/>
    </source>
</evidence>
<evidence type="ECO:0000256" key="5">
    <source>
        <dbReference type="ARBA" id="ARBA00022989"/>
    </source>
</evidence>
<proteinExistence type="inferred from homology"/>
<evidence type="ECO:0000313" key="11">
    <source>
        <dbReference type="Proteomes" id="UP001651690"/>
    </source>
</evidence>
<evidence type="ECO:0000256" key="2">
    <source>
        <dbReference type="ARBA" id="ARBA00007759"/>
    </source>
</evidence>
<evidence type="ECO:0000313" key="10">
    <source>
        <dbReference type="EMBL" id="MCP9276917.1"/>
    </source>
</evidence>
<feature type="region of interest" description="Disordered" evidence="7">
    <location>
        <begin position="1"/>
        <end position="23"/>
    </location>
</feature>
<keyword evidence="6 8" id="KW-0472">Membrane</keyword>
<evidence type="ECO:0000256" key="4">
    <source>
        <dbReference type="ARBA" id="ARBA00022692"/>
    </source>
</evidence>
<dbReference type="Pfam" id="PF11203">
    <property type="entry name" value="EccE"/>
    <property type="match status" value="1"/>
</dbReference>
<reference evidence="10 11" key="1">
    <citation type="submission" date="2022-06" db="EMBL/GenBank/DDBJ databases">
        <title>Mycolicibacterium sp. CAU 1645 isolated from seawater.</title>
        <authorList>
            <person name="Kim W."/>
        </authorList>
    </citation>
    <scope>NUCLEOTIDE SEQUENCE [LARGE SCALE GENOMIC DNA]</scope>
    <source>
        <strain evidence="10 11">CAU 1645</strain>
    </source>
</reference>
<keyword evidence="5 8" id="KW-1133">Transmembrane helix</keyword>